<organism evidence="2 3">
    <name type="scientific">Flavobacterium panici</name>
    <dbReference type="NCBI Taxonomy" id="2654843"/>
    <lineage>
        <taxon>Bacteria</taxon>
        <taxon>Pseudomonadati</taxon>
        <taxon>Bacteroidota</taxon>
        <taxon>Flavobacteriia</taxon>
        <taxon>Flavobacteriales</taxon>
        <taxon>Flavobacteriaceae</taxon>
        <taxon>Flavobacterium</taxon>
    </lineage>
</organism>
<dbReference type="AlphaFoldDB" id="A0A9N8J3N2"/>
<keyword evidence="1" id="KW-1133">Transmembrane helix</keyword>
<dbReference type="SUPFAM" id="SSF46785">
    <property type="entry name" value="Winged helix' DNA-binding domain"/>
    <property type="match status" value="1"/>
</dbReference>
<keyword evidence="1" id="KW-0472">Membrane</keyword>
<gene>
    <name evidence="2" type="ORF">FLAPXU55_03412</name>
</gene>
<dbReference type="GO" id="GO:0003700">
    <property type="term" value="F:DNA-binding transcription factor activity"/>
    <property type="evidence" value="ECO:0007669"/>
    <property type="project" value="TreeGrafter"/>
</dbReference>
<dbReference type="Pfam" id="PF02082">
    <property type="entry name" value="Rrf2"/>
    <property type="match status" value="1"/>
</dbReference>
<dbReference type="PANTHER" id="PTHR33221:SF15">
    <property type="entry name" value="HTH-TYPE TRANSCRIPTIONAL REGULATOR YWGB-RELATED"/>
    <property type="match status" value="1"/>
</dbReference>
<evidence type="ECO:0000313" key="3">
    <source>
        <dbReference type="Proteomes" id="UP000533639"/>
    </source>
</evidence>
<dbReference type="PROSITE" id="PS51197">
    <property type="entry name" value="HTH_RRF2_2"/>
    <property type="match status" value="1"/>
</dbReference>
<dbReference type="EMBL" id="CAIJDE010000050">
    <property type="protein sequence ID" value="CAC9975696.1"/>
    <property type="molecule type" value="Genomic_DNA"/>
</dbReference>
<dbReference type="GO" id="GO:0005829">
    <property type="term" value="C:cytosol"/>
    <property type="evidence" value="ECO:0007669"/>
    <property type="project" value="TreeGrafter"/>
</dbReference>
<keyword evidence="1" id="KW-0812">Transmembrane</keyword>
<dbReference type="InterPro" id="IPR036390">
    <property type="entry name" value="WH_DNA-bd_sf"/>
</dbReference>
<proteinExistence type="predicted"/>
<feature type="transmembrane region" description="Helical" evidence="1">
    <location>
        <begin position="13"/>
        <end position="33"/>
    </location>
</feature>
<accession>A0A9N8J3N2</accession>
<evidence type="ECO:0000313" key="2">
    <source>
        <dbReference type="EMBL" id="CAC9975696.1"/>
    </source>
</evidence>
<dbReference type="Gene3D" id="1.10.10.10">
    <property type="entry name" value="Winged helix-like DNA-binding domain superfamily/Winged helix DNA-binding domain"/>
    <property type="match status" value="1"/>
</dbReference>
<sequence>MFSYNKTHYICNIFYYSMLSGKFAITIHILTLLNKFPNDYLSSEYIAGSINLNPVLVRKEIANLKAHHIVESKEGKNGGTKLAVDSSKLTLKEIFEMTFETINLGYAKNQPNPDCPVGKKINQNLDALYADMNQKVSAQLQGISLEDFSNQF</sequence>
<evidence type="ECO:0000256" key="1">
    <source>
        <dbReference type="SAM" id="Phobius"/>
    </source>
</evidence>
<dbReference type="Proteomes" id="UP000533639">
    <property type="component" value="Unassembled WGS sequence"/>
</dbReference>
<reference evidence="2 3" key="1">
    <citation type="submission" date="2020-06" db="EMBL/GenBank/DDBJ databases">
        <authorList>
            <person name="Criscuolo A."/>
        </authorList>
    </citation>
    <scope>NUCLEOTIDE SEQUENCE [LARGE SCALE GENOMIC DNA]</scope>
    <source>
        <strain evidence="2">PXU-55</strain>
    </source>
</reference>
<comment type="caution">
    <text evidence="2">The sequence shown here is derived from an EMBL/GenBank/DDBJ whole genome shotgun (WGS) entry which is preliminary data.</text>
</comment>
<dbReference type="InterPro" id="IPR000944">
    <property type="entry name" value="Tscrpt_reg_Rrf2"/>
</dbReference>
<dbReference type="PANTHER" id="PTHR33221">
    <property type="entry name" value="WINGED HELIX-TURN-HELIX TRANSCRIPTIONAL REGULATOR, RRF2 FAMILY"/>
    <property type="match status" value="1"/>
</dbReference>
<keyword evidence="3" id="KW-1185">Reference proteome</keyword>
<dbReference type="InterPro" id="IPR036388">
    <property type="entry name" value="WH-like_DNA-bd_sf"/>
</dbReference>
<protein>
    <submittedName>
        <fullName evidence="2">Rrf2 family transcriptional regulator</fullName>
    </submittedName>
</protein>
<name>A0A9N8J3N2_9FLAO</name>